<organism evidence="10 11">
    <name type="scientific">Pseudomonas luteola</name>
    <dbReference type="NCBI Taxonomy" id="47886"/>
    <lineage>
        <taxon>Bacteria</taxon>
        <taxon>Pseudomonadati</taxon>
        <taxon>Pseudomonadota</taxon>
        <taxon>Gammaproteobacteria</taxon>
        <taxon>Pseudomonadales</taxon>
        <taxon>Pseudomonadaceae</taxon>
        <taxon>Pseudomonas</taxon>
    </lineage>
</organism>
<protein>
    <submittedName>
        <fullName evidence="10">Binding-protein-dependent transport system inner membrane protein</fullName>
    </submittedName>
    <submittedName>
        <fullName evidence="9">Iron ABC transporter permease</fullName>
    </submittedName>
</protein>
<feature type="transmembrane region" description="Helical" evidence="7">
    <location>
        <begin position="446"/>
        <end position="475"/>
    </location>
</feature>
<feature type="transmembrane region" description="Helical" evidence="7">
    <location>
        <begin position="54"/>
        <end position="75"/>
    </location>
</feature>
<dbReference type="CDD" id="cd06261">
    <property type="entry name" value="TM_PBP2"/>
    <property type="match status" value="2"/>
</dbReference>
<dbReference type="PANTHER" id="PTHR30183:SF2">
    <property type="entry name" value="IRON UTILIZATION PROTEIN"/>
    <property type="match status" value="1"/>
</dbReference>
<accession>A0A2X2CYC7</accession>
<evidence type="ECO:0000256" key="7">
    <source>
        <dbReference type="RuleBase" id="RU363032"/>
    </source>
</evidence>
<dbReference type="EMBL" id="JADMCD010000008">
    <property type="protein sequence ID" value="MBF8642212.1"/>
    <property type="molecule type" value="Genomic_DNA"/>
</dbReference>
<evidence type="ECO:0000259" key="8">
    <source>
        <dbReference type="PROSITE" id="PS50928"/>
    </source>
</evidence>
<evidence type="ECO:0000256" key="1">
    <source>
        <dbReference type="ARBA" id="ARBA00004651"/>
    </source>
</evidence>
<evidence type="ECO:0000313" key="9">
    <source>
        <dbReference type="EMBL" id="MBF8642212.1"/>
    </source>
</evidence>
<keyword evidence="5 7" id="KW-1133">Transmembrane helix</keyword>
<dbReference type="Proteomes" id="UP000626180">
    <property type="component" value="Unassembled WGS sequence"/>
</dbReference>
<evidence type="ECO:0000256" key="2">
    <source>
        <dbReference type="ARBA" id="ARBA00022448"/>
    </source>
</evidence>
<comment type="similarity">
    <text evidence="7">Belongs to the binding-protein-dependent transport system permease family.</text>
</comment>
<keyword evidence="12" id="KW-1185">Reference proteome</keyword>
<feature type="transmembrane region" description="Helical" evidence="7">
    <location>
        <begin position="87"/>
        <end position="110"/>
    </location>
</feature>
<name>A0A2X2CYC7_PSELU</name>
<evidence type="ECO:0000256" key="3">
    <source>
        <dbReference type="ARBA" id="ARBA00022475"/>
    </source>
</evidence>
<feature type="transmembrane region" description="Helical" evidence="7">
    <location>
        <begin position="511"/>
        <end position="530"/>
    </location>
</feature>
<feature type="transmembrane region" description="Helical" evidence="7">
    <location>
        <begin position="404"/>
        <end position="425"/>
    </location>
</feature>
<dbReference type="SUPFAM" id="SSF161098">
    <property type="entry name" value="MetI-like"/>
    <property type="match status" value="2"/>
</dbReference>
<sequence length="536" mass="58647">MSHFAARRWYVIAFMAAGLVLMPLCVLLLSWQHIDTEIWSHLWSTQLPRLLSNTVMLLIGVGVGVTLLGVSLAWLTSLCEFPGRRWLDWALMLPFAIPAYVLAFVFVGLLDFSGPVQSFLRELFHMRLRFPPVRSTGGVIVVLVLVFYPYVYLLARSAFLAQGRGLTEAARTLGLSPWQAFWRIALPMAWPAIGAGLALAIMETLADFGAVSVFNFDTFTTAIYKTWYGFFSLSSAAQLASLLLLGVGVVLLGERRLRGVARPANERARSGALYRLTGWKAIFATGWCSLVFACAFAVPVVQLVVWFWQRGRFDLDERYVGLILHSLGLGLIAALLAVSVGLLLVFARRQAPRRTVRSAIGLANLGYALPGSVLAVAIMLAFSLLDRELIVPMSQWLGGAGKPLLLGSLGALLLAYLIRFLAVAYGPLESALARIRRSLPEASRSLGIGGLGLFIRVYLPLLTPGALSAALLVFVDVLKEMPATLLMRPFGWDTLAVRIFEMTSEGEWARAALPALTLVLVGLLPVIGLIRRSARH</sequence>
<dbReference type="PANTHER" id="PTHR30183">
    <property type="entry name" value="MOLYBDENUM TRANSPORT SYSTEM PERMEASE PROTEIN MODB"/>
    <property type="match status" value="1"/>
</dbReference>
<reference evidence="9 12" key="2">
    <citation type="submission" date="2020-10" db="EMBL/GenBank/DDBJ databases">
        <title>Genome sequences of Pseudomonas isolates.</title>
        <authorList>
            <person name="Wessels L."/>
            <person name="Reich F."/>
            <person name="Hammerl J."/>
        </authorList>
    </citation>
    <scope>NUCLEOTIDE SEQUENCE [LARGE SCALE GENOMIC DNA]</scope>
    <source>
        <strain evidence="9 12">20-MO00624-0</strain>
    </source>
</reference>
<dbReference type="Proteomes" id="UP000250443">
    <property type="component" value="Unassembled WGS sequence"/>
</dbReference>
<dbReference type="AlphaFoldDB" id="A0A2X2CYC7"/>
<feature type="transmembrane region" description="Helical" evidence="7">
    <location>
        <begin position="359"/>
        <end position="384"/>
    </location>
</feature>
<dbReference type="GO" id="GO:0005886">
    <property type="term" value="C:plasma membrane"/>
    <property type="evidence" value="ECO:0007669"/>
    <property type="project" value="UniProtKB-SubCell"/>
</dbReference>
<feature type="domain" description="ABC transmembrane type-1" evidence="8">
    <location>
        <begin position="323"/>
        <end position="531"/>
    </location>
</feature>
<evidence type="ECO:0000313" key="11">
    <source>
        <dbReference type="Proteomes" id="UP000250443"/>
    </source>
</evidence>
<evidence type="ECO:0000313" key="12">
    <source>
        <dbReference type="Proteomes" id="UP000626180"/>
    </source>
</evidence>
<dbReference type="FunFam" id="1.10.3720.10:FF:000092">
    <property type="entry name" value="Iron ABC transporter permease"/>
    <property type="match status" value="1"/>
</dbReference>
<feature type="transmembrane region" description="Helical" evidence="7">
    <location>
        <begin position="320"/>
        <end position="347"/>
    </location>
</feature>
<feature type="transmembrane region" description="Helical" evidence="7">
    <location>
        <begin position="136"/>
        <end position="159"/>
    </location>
</feature>
<dbReference type="PROSITE" id="PS50928">
    <property type="entry name" value="ABC_TM1"/>
    <property type="match status" value="2"/>
</dbReference>
<dbReference type="Pfam" id="PF00528">
    <property type="entry name" value="BPD_transp_1"/>
    <property type="match status" value="1"/>
</dbReference>
<feature type="transmembrane region" description="Helical" evidence="7">
    <location>
        <begin position="12"/>
        <end position="34"/>
    </location>
</feature>
<reference evidence="10 11" key="1">
    <citation type="submission" date="2018-06" db="EMBL/GenBank/DDBJ databases">
        <authorList>
            <consortium name="Pathogen Informatics"/>
            <person name="Doyle S."/>
        </authorList>
    </citation>
    <scope>NUCLEOTIDE SEQUENCE [LARGE SCALE GENOMIC DNA]</scope>
    <source>
        <strain evidence="10 11">NCTC11842</strain>
    </source>
</reference>
<feature type="transmembrane region" description="Helical" evidence="7">
    <location>
        <begin position="227"/>
        <end position="252"/>
    </location>
</feature>
<keyword evidence="3" id="KW-1003">Cell membrane</keyword>
<keyword evidence="4 7" id="KW-0812">Transmembrane</keyword>
<dbReference type="RefSeq" id="WP_010796713.1">
    <property type="nucleotide sequence ID" value="NZ_CP069270.1"/>
</dbReference>
<comment type="subcellular location">
    <subcellularLocation>
        <location evidence="1 7">Cell membrane</location>
        <topology evidence="1 7">Multi-pass membrane protein</topology>
    </subcellularLocation>
</comment>
<keyword evidence="2 7" id="KW-0813">Transport</keyword>
<evidence type="ECO:0000256" key="4">
    <source>
        <dbReference type="ARBA" id="ARBA00022692"/>
    </source>
</evidence>
<dbReference type="FunFam" id="1.10.3720.10:FF:000088">
    <property type="entry name" value="Iron(III) ABC transporter, permease protein"/>
    <property type="match status" value="1"/>
</dbReference>
<gene>
    <name evidence="10" type="primary">cysW_4</name>
    <name evidence="9" type="ORF">IRZ65_16120</name>
    <name evidence="10" type="ORF">NCTC11842_04980</name>
</gene>
<keyword evidence="6 7" id="KW-0472">Membrane</keyword>
<dbReference type="InterPro" id="IPR000515">
    <property type="entry name" value="MetI-like"/>
</dbReference>
<proteinExistence type="inferred from homology"/>
<feature type="domain" description="ABC transmembrane type-1" evidence="8">
    <location>
        <begin position="51"/>
        <end position="252"/>
    </location>
</feature>
<evidence type="ECO:0000256" key="6">
    <source>
        <dbReference type="ARBA" id="ARBA00023136"/>
    </source>
</evidence>
<dbReference type="InterPro" id="IPR035906">
    <property type="entry name" value="MetI-like_sf"/>
</dbReference>
<evidence type="ECO:0000256" key="5">
    <source>
        <dbReference type="ARBA" id="ARBA00022989"/>
    </source>
</evidence>
<feature type="transmembrane region" description="Helical" evidence="7">
    <location>
        <begin position="180"/>
        <end position="202"/>
    </location>
</feature>
<dbReference type="GO" id="GO:0055085">
    <property type="term" value="P:transmembrane transport"/>
    <property type="evidence" value="ECO:0007669"/>
    <property type="project" value="InterPro"/>
</dbReference>
<dbReference type="Gene3D" id="1.10.3720.10">
    <property type="entry name" value="MetI-like"/>
    <property type="match status" value="2"/>
</dbReference>
<evidence type="ECO:0000313" key="10">
    <source>
        <dbReference type="EMBL" id="SPZ13257.1"/>
    </source>
</evidence>
<dbReference type="EMBL" id="UAUF01000014">
    <property type="protein sequence ID" value="SPZ13257.1"/>
    <property type="molecule type" value="Genomic_DNA"/>
</dbReference>
<feature type="transmembrane region" description="Helical" evidence="7">
    <location>
        <begin position="281"/>
        <end position="308"/>
    </location>
</feature>